<keyword evidence="1" id="KW-0408">Iron</keyword>
<name>A0A953HXA0_9BACT</name>
<dbReference type="Gene3D" id="2.30.30.90">
    <property type="match status" value="1"/>
</dbReference>
<dbReference type="SUPFAM" id="SSF50037">
    <property type="entry name" value="C-terminal domain of transcriptional repressors"/>
    <property type="match status" value="1"/>
</dbReference>
<dbReference type="PANTHER" id="PTHR42954">
    <property type="entry name" value="FE(2+) TRANSPORT PROTEIN A"/>
    <property type="match status" value="1"/>
</dbReference>
<comment type="caution">
    <text evidence="3">The sequence shown here is derived from an EMBL/GenBank/DDBJ whole genome shotgun (WGS) entry which is preliminary data.</text>
</comment>
<dbReference type="SMART" id="SM00899">
    <property type="entry name" value="FeoA"/>
    <property type="match status" value="1"/>
</dbReference>
<evidence type="ECO:0000313" key="4">
    <source>
        <dbReference type="Proteomes" id="UP000753961"/>
    </source>
</evidence>
<protein>
    <submittedName>
        <fullName evidence="3">Ferrous iron transport protein A</fullName>
    </submittedName>
</protein>
<feature type="domain" description="Ferrous iron transporter FeoA-like" evidence="2">
    <location>
        <begin position="4"/>
        <end position="75"/>
    </location>
</feature>
<dbReference type="InterPro" id="IPR008988">
    <property type="entry name" value="Transcriptional_repressor_C"/>
</dbReference>
<dbReference type="InterPro" id="IPR007167">
    <property type="entry name" value="Fe-transptr_FeoA-like"/>
</dbReference>
<keyword evidence="4" id="KW-1185">Reference proteome</keyword>
<dbReference type="Proteomes" id="UP000753961">
    <property type="component" value="Unassembled WGS sequence"/>
</dbReference>
<organism evidence="3 4">
    <name type="scientific">Membranihabitans marinus</name>
    <dbReference type="NCBI Taxonomy" id="1227546"/>
    <lineage>
        <taxon>Bacteria</taxon>
        <taxon>Pseudomonadati</taxon>
        <taxon>Bacteroidota</taxon>
        <taxon>Saprospiria</taxon>
        <taxon>Saprospirales</taxon>
        <taxon>Saprospiraceae</taxon>
        <taxon>Membranihabitans</taxon>
    </lineage>
</organism>
<dbReference type="AlphaFoldDB" id="A0A953HXA0"/>
<dbReference type="InterPro" id="IPR052713">
    <property type="entry name" value="FeoA"/>
</dbReference>
<proteinExistence type="predicted"/>
<evidence type="ECO:0000256" key="1">
    <source>
        <dbReference type="ARBA" id="ARBA00023004"/>
    </source>
</evidence>
<sequence length="76" mass="8364">MSLTTLNHIACHKPVTIKRIENASCSARLTELGFLPGTTTTVIRKSPFGSTLYVKLNTSHIALRKKEAAQVIIQEN</sequence>
<accession>A0A953HXA0</accession>
<dbReference type="GO" id="GO:0046914">
    <property type="term" value="F:transition metal ion binding"/>
    <property type="evidence" value="ECO:0007669"/>
    <property type="project" value="InterPro"/>
</dbReference>
<evidence type="ECO:0000259" key="2">
    <source>
        <dbReference type="SMART" id="SM00899"/>
    </source>
</evidence>
<dbReference type="RefSeq" id="WP_222581441.1">
    <property type="nucleotide sequence ID" value="NZ_JAHVHU010000019.1"/>
</dbReference>
<gene>
    <name evidence="3" type="ORF">KUV50_17255</name>
</gene>
<reference evidence="3" key="1">
    <citation type="submission" date="2021-06" db="EMBL/GenBank/DDBJ databases">
        <title>44 bacteria genomes isolated from Dapeng, Shenzhen.</title>
        <authorList>
            <person name="Zheng W."/>
            <person name="Yu S."/>
            <person name="Huang Y."/>
        </authorList>
    </citation>
    <scope>NUCLEOTIDE SEQUENCE</scope>
    <source>
        <strain evidence="3">DP5N28-2</strain>
    </source>
</reference>
<dbReference type="EMBL" id="JAHVHU010000019">
    <property type="protein sequence ID" value="MBY5959905.1"/>
    <property type="molecule type" value="Genomic_DNA"/>
</dbReference>
<evidence type="ECO:0000313" key="3">
    <source>
        <dbReference type="EMBL" id="MBY5959905.1"/>
    </source>
</evidence>
<dbReference type="InterPro" id="IPR038157">
    <property type="entry name" value="FeoA_core_dom"/>
</dbReference>
<dbReference type="Pfam" id="PF04023">
    <property type="entry name" value="FeoA"/>
    <property type="match status" value="1"/>
</dbReference>
<dbReference type="PANTHER" id="PTHR42954:SF2">
    <property type="entry name" value="FE(2+) TRANSPORT PROTEIN A"/>
    <property type="match status" value="1"/>
</dbReference>